<name>X5MH99_9HYPH</name>
<dbReference type="Proteomes" id="UP000032160">
    <property type="component" value="Chromosome I"/>
</dbReference>
<organism evidence="1 2">
    <name type="scientific">Candidatus Phaeomarinibacter ectocarpi</name>
    <dbReference type="NCBI Taxonomy" id="1458461"/>
    <lineage>
        <taxon>Bacteria</taxon>
        <taxon>Pseudomonadati</taxon>
        <taxon>Pseudomonadota</taxon>
        <taxon>Alphaproteobacteria</taxon>
        <taxon>Hyphomicrobiales</taxon>
        <taxon>Parvibaculaceae</taxon>
        <taxon>Candidatus Phaeomarinibacter</taxon>
    </lineage>
</organism>
<reference evidence="1 2" key="1">
    <citation type="journal article" date="2014" name="Front. Genet.">
        <title>Genome and metabolic network of "Candidatus Phaeomarinobacter ectocarpi" Ec32, a new candidate genus of Alphaproteobacteria frequently associated with brown algae.</title>
        <authorList>
            <person name="Dittami S.M."/>
            <person name="Barbeyron T."/>
            <person name="Boyen C."/>
            <person name="Cambefort J."/>
            <person name="Collet G."/>
            <person name="Delage L."/>
            <person name="Gobet A."/>
            <person name="Groisillier A."/>
            <person name="Leblanc C."/>
            <person name="Michel G."/>
            <person name="Scornet D."/>
            <person name="Siegel A."/>
            <person name="Tapia J.E."/>
            <person name="Tonon T."/>
        </authorList>
    </citation>
    <scope>NUCLEOTIDE SEQUENCE [LARGE SCALE GENOMIC DNA]</scope>
    <source>
        <strain evidence="1 2">Ec32</strain>
    </source>
</reference>
<dbReference type="SUPFAM" id="SSF54637">
    <property type="entry name" value="Thioesterase/thiol ester dehydrase-isomerase"/>
    <property type="match status" value="1"/>
</dbReference>
<accession>X5MH99</accession>
<dbReference type="AlphaFoldDB" id="X5MH99"/>
<dbReference type="OrthoDB" id="32575at2"/>
<evidence type="ECO:0008006" key="3">
    <source>
        <dbReference type="Google" id="ProtNLM"/>
    </source>
</evidence>
<evidence type="ECO:0000313" key="2">
    <source>
        <dbReference type="Proteomes" id="UP000032160"/>
    </source>
</evidence>
<dbReference type="InterPro" id="IPR027961">
    <property type="entry name" value="DUF4442"/>
</dbReference>
<dbReference type="InterPro" id="IPR029069">
    <property type="entry name" value="HotDog_dom_sf"/>
</dbReference>
<dbReference type="STRING" id="1458461.BN1012_Phect2826"/>
<dbReference type="Gene3D" id="3.10.129.10">
    <property type="entry name" value="Hotdog Thioesterase"/>
    <property type="match status" value="1"/>
</dbReference>
<dbReference type="EMBL" id="HG966617">
    <property type="protein sequence ID" value="CDO61039.1"/>
    <property type="molecule type" value="Genomic_DNA"/>
</dbReference>
<dbReference type="KEGG" id="pect:BN1012_Phect2826"/>
<dbReference type="RefSeq" id="WP_043948940.1">
    <property type="nucleotide sequence ID" value="NZ_HG966617.1"/>
</dbReference>
<evidence type="ECO:0000313" key="1">
    <source>
        <dbReference type="EMBL" id="CDO61039.1"/>
    </source>
</evidence>
<sequence>MDMFQVIKDGFNVPFATHTGVEITEVADGQGTARMPQTETSINHIGSQHAGALFTLGEAASGAAMAGAFAPVILEVRPIAGKAEIAYTKVAKGMITAHSRTLLPSTELLEKLNTDGKVAFDVAVDLTNTDGDQVAQMTVAWHVKKT</sequence>
<dbReference type="Pfam" id="PF14539">
    <property type="entry name" value="DUF4442"/>
    <property type="match status" value="1"/>
</dbReference>
<dbReference type="HOGENOM" id="CLU_129851_0_0_5"/>
<protein>
    <recommendedName>
        <fullName evidence="3">DUF4442 domain-containing protein</fullName>
    </recommendedName>
</protein>
<proteinExistence type="predicted"/>
<dbReference type="PATRIC" id="fig|1458461.3.peg.2832"/>
<gene>
    <name evidence="1" type="ORF">BN1012_Phect2826</name>
</gene>
<keyword evidence="2" id="KW-1185">Reference proteome</keyword>